<dbReference type="HOGENOM" id="CLU_038371_0_0_7"/>
<dbReference type="STRING" id="644282.Deba_2083"/>
<dbReference type="OrthoDB" id="9797795at2"/>
<keyword evidence="4" id="KW-1185">Reference proteome</keyword>
<accession>E1QID1</accession>
<dbReference type="CAZy" id="GT9">
    <property type="family name" value="Glycosyltransferase Family 9"/>
</dbReference>
<reference evidence="3 4" key="1">
    <citation type="journal article" date="2010" name="Stand. Genomic Sci.">
        <title>Complete genome sequence of Desulfarculus baarsii type strain (2st14).</title>
        <authorList>
            <person name="Sun H."/>
            <person name="Spring S."/>
            <person name="Lapidus A."/>
            <person name="Davenport K."/>
            <person name="Del Rio T.G."/>
            <person name="Tice H."/>
            <person name="Nolan M."/>
            <person name="Copeland A."/>
            <person name="Cheng J.F."/>
            <person name="Lucas S."/>
            <person name="Tapia R."/>
            <person name="Goodwin L."/>
            <person name="Pitluck S."/>
            <person name="Ivanova N."/>
            <person name="Pagani I."/>
            <person name="Mavromatis K."/>
            <person name="Ovchinnikova G."/>
            <person name="Pati A."/>
            <person name="Chen A."/>
            <person name="Palaniappan K."/>
            <person name="Hauser L."/>
            <person name="Chang Y.J."/>
            <person name="Jeffries C.D."/>
            <person name="Detter J.C."/>
            <person name="Han C."/>
            <person name="Rohde M."/>
            <person name="Brambilla E."/>
            <person name="Goker M."/>
            <person name="Woyke T."/>
            <person name="Bristow J."/>
            <person name="Eisen J.A."/>
            <person name="Markowitz V."/>
            <person name="Hugenholtz P."/>
            <person name="Kyrpides N.C."/>
            <person name="Klenk H.P."/>
            <person name="Land M."/>
        </authorList>
    </citation>
    <scope>NUCLEOTIDE SEQUENCE [LARGE SCALE GENOMIC DNA]</scope>
    <source>
        <strain evidence="4">ATCC 33931 / DSM 2075 / LMG 7858 / VKM B-1802 / 2st14</strain>
    </source>
</reference>
<evidence type="ECO:0000256" key="2">
    <source>
        <dbReference type="ARBA" id="ARBA00022679"/>
    </source>
</evidence>
<dbReference type="RefSeq" id="WP_013258889.1">
    <property type="nucleotide sequence ID" value="NC_014365.1"/>
</dbReference>
<keyword evidence="1" id="KW-0328">Glycosyltransferase</keyword>
<dbReference type="Gene3D" id="3.40.50.2000">
    <property type="entry name" value="Glycogen Phosphorylase B"/>
    <property type="match status" value="2"/>
</dbReference>
<evidence type="ECO:0000256" key="1">
    <source>
        <dbReference type="ARBA" id="ARBA00022676"/>
    </source>
</evidence>
<dbReference type="EMBL" id="CP002085">
    <property type="protein sequence ID" value="ADK85448.1"/>
    <property type="molecule type" value="Genomic_DNA"/>
</dbReference>
<name>E1QID1_DESB2</name>
<dbReference type="SUPFAM" id="SSF53756">
    <property type="entry name" value="UDP-Glycosyltransferase/glycogen phosphorylase"/>
    <property type="match status" value="1"/>
</dbReference>
<dbReference type="Pfam" id="PF01075">
    <property type="entry name" value="Glyco_transf_9"/>
    <property type="match status" value="1"/>
</dbReference>
<dbReference type="InterPro" id="IPR002201">
    <property type="entry name" value="Glyco_trans_9"/>
</dbReference>
<dbReference type="eggNOG" id="COG0859">
    <property type="taxonomic scope" value="Bacteria"/>
</dbReference>
<organism evidence="3 4">
    <name type="scientific">Desulfarculus baarsii (strain ATCC 33931 / DSM 2075 / LMG 7858 / VKM B-1802 / 2st14)</name>
    <dbReference type="NCBI Taxonomy" id="644282"/>
    <lineage>
        <taxon>Bacteria</taxon>
        <taxon>Pseudomonadati</taxon>
        <taxon>Thermodesulfobacteriota</taxon>
        <taxon>Desulfarculia</taxon>
        <taxon>Desulfarculales</taxon>
        <taxon>Desulfarculaceae</taxon>
        <taxon>Desulfarculus</taxon>
    </lineage>
</organism>
<keyword evidence="2 3" id="KW-0808">Transferase</keyword>
<sequence>MSFLSRLCNVFVLRRWGDDPGPYDPAQVAKILVVRNDNIGDVICTTPMLDALRRAFPRARIAAVVCTLTEEAISGHRALDKLWTYPKAKHGQYGKLRSLGLLWRMLGRIRRERYDLVLAPRSLFSSSQAWLAYASGGRWRFGPEAKDKKKRWGFFYNRPVAWPPKGIHEVMRCFDLLGHIGVDNPEKKLFLDVPEQAQATVAEFLRQHGLDRRPGPLVINVTRWQYSAFRRWPEERYRRLVEILLERPEGLVITHAPADGPWVAQLMGGLLDRAPVFWSPRLKEFAAIIKAASVFVTVEGGPMHIAAAVGAPQVVIWSKRTPLDVWFPWNAPFLPLKAEGTVEEIQVEQVVAGVEELLQTSQVVR</sequence>
<dbReference type="GO" id="GO:0008713">
    <property type="term" value="F:ADP-heptose-lipopolysaccharide heptosyltransferase activity"/>
    <property type="evidence" value="ECO:0007669"/>
    <property type="project" value="TreeGrafter"/>
</dbReference>
<protein>
    <submittedName>
        <fullName evidence="3">Glycosyl transferase family 9</fullName>
    </submittedName>
</protein>
<evidence type="ECO:0000313" key="4">
    <source>
        <dbReference type="Proteomes" id="UP000009047"/>
    </source>
</evidence>
<dbReference type="GO" id="GO:0009244">
    <property type="term" value="P:lipopolysaccharide core region biosynthetic process"/>
    <property type="evidence" value="ECO:0007669"/>
    <property type="project" value="TreeGrafter"/>
</dbReference>
<dbReference type="PANTHER" id="PTHR30160:SF1">
    <property type="entry name" value="LIPOPOLYSACCHARIDE 1,2-N-ACETYLGLUCOSAMINETRANSFERASE-RELATED"/>
    <property type="match status" value="1"/>
</dbReference>
<evidence type="ECO:0000313" key="3">
    <source>
        <dbReference type="EMBL" id="ADK85448.1"/>
    </source>
</evidence>
<dbReference type="AlphaFoldDB" id="E1QID1"/>
<proteinExistence type="predicted"/>
<dbReference type="InterPro" id="IPR051199">
    <property type="entry name" value="LPS_LOS_Heptosyltrfase"/>
</dbReference>
<dbReference type="CDD" id="cd03789">
    <property type="entry name" value="GT9_LPS_heptosyltransferase"/>
    <property type="match status" value="1"/>
</dbReference>
<dbReference type="KEGG" id="dbr:Deba_2083"/>
<dbReference type="GO" id="GO:0005829">
    <property type="term" value="C:cytosol"/>
    <property type="evidence" value="ECO:0007669"/>
    <property type="project" value="TreeGrafter"/>
</dbReference>
<gene>
    <name evidence="3" type="ordered locus">Deba_2083</name>
</gene>
<dbReference type="PANTHER" id="PTHR30160">
    <property type="entry name" value="TETRAACYLDISACCHARIDE 4'-KINASE-RELATED"/>
    <property type="match status" value="1"/>
</dbReference>
<dbReference type="Proteomes" id="UP000009047">
    <property type="component" value="Chromosome"/>
</dbReference>